<comment type="similarity">
    <text evidence="2">Belongs to the ATP12 family.</text>
</comment>
<evidence type="ECO:0000313" key="6">
    <source>
        <dbReference type="EMBL" id="KAK7484640.1"/>
    </source>
</evidence>
<reference evidence="6 7" key="1">
    <citation type="journal article" date="2023" name="Sci. Data">
        <title>Genome assembly of the Korean intertidal mud-creeper Batillaria attramentaria.</title>
        <authorList>
            <person name="Patra A.K."/>
            <person name="Ho P.T."/>
            <person name="Jun S."/>
            <person name="Lee S.J."/>
            <person name="Kim Y."/>
            <person name="Won Y.J."/>
        </authorList>
    </citation>
    <scope>NUCLEOTIDE SEQUENCE [LARGE SCALE GENOMIC DNA]</scope>
    <source>
        <strain evidence="6">Wonlab-2016</strain>
    </source>
</reference>
<evidence type="ECO:0000256" key="3">
    <source>
        <dbReference type="ARBA" id="ARBA00022946"/>
    </source>
</evidence>
<evidence type="ECO:0000256" key="4">
    <source>
        <dbReference type="ARBA" id="ARBA00023128"/>
    </source>
</evidence>
<dbReference type="InterPro" id="IPR011419">
    <property type="entry name" value="ATP12_ATP_synth-F1-assembly"/>
</dbReference>
<dbReference type="PANTHER" id="PTHR21013:SF10">
    <property type="entry name" value="ATP SYNTHASE MITOCHONDRIAL F1 COMPLEX ASSEMBLY FACTOR 2"/>
    <property type="match status" value="1"/>
</dbReference>
<dbReference type="SUPFAM" id="SSF160909">
    <property type="entry name" value="ATP12-like"/>
    <property type="match status" value="1"/>
</dbReference>
<keyword evidence="5" id="KW-0143">Chaperone</keyword>
<dbReference type="Pfam" id="PF07542">
    <property type="entry name" value="ATP12"/>
    <property type="match status" value="1"/>
</dbReference>
<dbReference type="GO" id="GO:0005739">
    <property type="term" value="C:mitochondrion"/>
    <property type="evidence" value="ECO:0007669"/>
    <property type="project" value="UniProtKB-SubCell"/>
</dbReference>
<dbReference type="AlphaFoldDB" id="A0ABD0KCC3"/>
<organism evidence="6 7">
    <name type="scientific">Batillaria attramentaria</name>
    <dbReference type="NCBI Taxonomy" id="370345"/>
    <lineage>
        <taxon>Eukaryota</taxon>
        <taxon>Metazoa</taxon>
        <taxon>Spiralia</taxon>
        <taxon>Lophotrochozoa</taxon>
        <taxon>Mollusca</taxon>
        <taxon>Gastropoda</taxon>
        <taxon>Caenogastropoda</taxon>
        <taxon>Sorbeoconcha</taxon>
        <taxon>Cerithioidea</taxon>
        <taxon>Batillariidae</taxon>
        <taxon>Batillaria</taxon>
    </lineage>
</organism>
<evidence type="ECO:0000256" key="2">
    <source>
        <dbReference type="ARBA" id="ARBA00008231"/>
    </source>
</evidence>
<keyword evidence="3" id="KW-0809">Transit peptide</keyword>
<dbReference type="PANTHER" id="PTHR21013">
    <property type="entry name" value="ATP SYNTHASE MITOCHONDRIAL F1 COMPLEX ASSEMBLY FACTOR 2/ATP12 PROTEIN, MITOCHONDRIAL PRECURSOR"/>
    <property type="match status" value="1"/>
</dbReference>
<evidence type="ECO:0000313" key="7">
    <source>
        <dbReference type="Proteomes" id="UP001519460"/>
    </source>
</evidence>
<dbReference type="InterPro" id="IPR023335">
    <property type="entry name" value="ATP12_ortho_dom_sf"/>
</dbReference>
<evidence type="ECO:0000256" key="1">
    <source>
        <dbReference type="ARBA" id="ARBA00004173"/>
    </source>
</evidence>
<comment type="subcellular location">
    <subcellularLocation>
        <location evidence="1">Mitochondrion</location>
    </subcellularLocation>
</comment>
<dbReference type="Proteomes" id="UP001519460">
    <property type="component" value="Unassembled WGS sequence"/>
</dbReference>
<evidence type="ECO:0008006" key="8">
    <source>
        <dbReference type="Google" id="ProtNLM"/>
    </source>
</evidence>
<sequence length="295" mass="33891">MAAPLSLAGVRLRILISQPLRFSGLTNQSQCSVPLQAIFKRHYYLNVRELKRFYKNATIATADGWYEINLDKRKLRTPGGNLFRVPNEALALAVATEWNAQEKLVKRHSMHLTQLCNTAIDNPLRKTREDLTESVISFLDTETICYRLEEPPELQALQTAEWEPILDWARDRYGVTIESTYGIAPPLITDESRNIIRRHLMAYSDWALFGYQYSVDAIKSVLLVMAVMDRHLNVERAVELATLEQIFQSRRWGTVEWHHGVDKYALQSRLAASTLFVHWCSENTSVRQKASIASQ</sequence>
<gene>
    <name evidence="6" type="ORF">BaRGS_00024048</name>
</gene>
<keyword evidence="4" id="KW-0496">Mitochondrion</keyword>
<dbReference type="Gene3D" id="3.30.2180.10">
    <property type="entry name" value="ATP12-like"/>
    <property type="match status" value="1"/>
</dbReference>
<evidence type="ECO:0000256" key="5">
    <source>
        <dbReference type="ARBA" id="ARBA00023186"/>
    </source>
</evidence>
<name>A0ABD0KCC3_9CAEN</name>
<comment type="caution">
    <text evidence="6">The sequence shown here is derived from an EMBL/GenBank/DDBJ whole genome shotgun (WGS) entry which is preliminary data.</text>
</comment>
<dbReference type="EMBL" id="JACVVK020000206">
    <property type="protein sequence ID" value="KAK7484640.1"/>
    <property type="molecule type" value="Genomic_DNA"/>
</dbReference>
<accession>A0ABD0KCC3</accession>
<dbReference type="InterPro" id="IPR042272">
    <property type="entry name" value="ATP12_ATP_synth-F1-assembly_N"/>
</dbReference>
<proteinExistence type="inferred from homology"/>
<protein>
    <recommendedName>
        <fullName evidence="8">ATP synthase mitochondrial F1 complex assembly factor 2</fullName>
    </recommendedName>
</protein>
<keyword evidence="7" id="KW-1185">Reference proteome</keyword>
<dbReference type="Gene3D" id="1.10.3580.10">
    <property type="entry name" value="ATP12 ATPase"/>
    <property type="match status" value="1"/>
</dbReference>